<name>A0A0F9PXD1_9ZZZZ</name>
<dbReference type="EMBL" id="LAZR01001978">
    <property type="protein sequence ID" value="KKN36260.1"/>
    <property type="molecule type" value="Genomic_DNA"/>
</dbReference>
<evidence type="ECO:0000313" key="1">
    <source>
        <dbReference type="EMBL" id="KKN36260.1"/>
    </source>
</evidence>
<accession>A0A0F9PXD1</accession>
<proteinExistence type="predicted"/>
<reference evidence="1" key="1">
    <citation type="journal article" date="2015" name="Nature">
        <title>Complex archaea that bridge the gap between prokaryotes and eukaryotes.</title>
        <authorList>
            <person name="Spang A."/>
            <person name="Saw J.H."/>
            <person name="Jorgensen S.L."/>
            <person name="Zaremba-Niedzwiedzka K."/>
            <person name="Martijn J."/>
            <person name="Lind A.E."/>
            <person name="van Eijk R."/>
            <person name="Schleper C."/>
            <person name="Guy L."/>
            <person name="Ettema T.J."/>
        </authorList>
    </citation>
    <scope>NUCLEOTIDE SEQUENCE</scope>
</reference>
<protein>
    <submittedName>
        <fullName evidence="1">Uncharacterized protein</fullName>
    </submittedName>
</protein>
<dbReference type="AlphaFoldDB" id="A0A0F9PXD1"/>
<gene>
    <name evidence="1" type="ORF">LCGC14_0775500</name>
</gene>
<sequence length="81" mass="9413">MLKKGDVVDIFNVDGNGTPFYEDRAMLLTQIVRGSTPDTEQWKVRFEVDQFVCVRNIIKDLDKRTALFNKYSPQGKNEEDK</sequence>
<organism evidence="1">
    <name type="scientific">marine sediment metagenome</name>
    <dbReference type="NCBI Taxonomy" id="412755"/>
    <lineage>
        <taxon>unclassified sequences</taxon>
        <taxon>metagenomes</taxon>
        <taxon>ecological metagenomes</taxon>
    </lineage>
</organism>
<comment type="caution">
    <text evidence="1">The sequence shown here is derived from an EMBL/GenBank/DDBJ whole genome shotgun (WGS) entry which is preliminary data.</text>
</comment>